<dbReference type="PROSITE" id="PS00101">
    <property type="entry name" value="HEXAPEP_TRANSFERASES"/>
    <property type="match status" value="1"/>
</dbReference>
<gene>
    <name evidence="5" type="ORF">BEL05_19050</name>
</gene>
<reference evidence="5 6" key="1">
    <citation type="submission" date="2016-07" db="EMBL/GenBank/DDBJ databases">
        <title>Whole-genome of two Shewanella species isolated from a digestive organ of sea cucumber Apostichopus japonicus Selenka 1867.</title>
        <authorList>
            <person name="Hong H.-H."/>
            <person name="Choi H."/>
            <person name="Cheon S."/>
            <person name="Oh J.-S."/>
            <person name="Lee H.-G."/>
            <person name="Park C."/>
        </authorList>
    </citation>
    <scope>NUCLEOTIDE SEQUENCE [LARGE SCALE GENOMIC DNA]</scope>
    <source>
        <strain evidence="5 6">CSB03KR</strain>
    </source>
</reference>
<evidence type="ECO:0000256" key="1">
    <source>
        <dbReference type="ARBA" id="ARBA00007274"/>
    </source>
</evidence>
<evidence type="ECO:0000313" key="5">
    <source>
        <dbReference type="EMBL" id="OEG74667.1"/>
    </source>
</evidence>
<dbReference type="Proteomes" id="UP000095230">
    <property type="component" value="Unassembled WGS sequence"/>
</dbReference>
<keyword evidence="2 5" id="KW-0808">Transferase</keyword>
<dbReference type="InterPro" id="IPR011004">
    <property type="entry name" value="Trimer_LpxA-like_sf"/>
</dbReference>
<dbReference type="EMBL" id="MCBT01000018">
    <property type="protein sequence ID" value="OEG74667.1"/>
    <property type="molecule type" value="Genomic_DNA"/>
</dbReference>
<comment type="caution">
    <text evidence="5">The sequence shown here is derived from an EMBL/GenBank/DDBJ whole genome shotgun (WGS) entry which is preliminary data.</text>
</comment>
<proteinExistence type="inferred from homology"/>
<dbReference type="STRING" id="23.BEL05_19050"/>
<evidence type="ECO:0000256" key="4">
    <source>
        <dbReference type="ARBA" id="ARBA00023315"/>
    </source>
</evidence>
<sequence>MGGASHPVHFVSTSPVFLSHKDSVKAKFSEHNYNPQLETVVGHDVWIGEGAFIKAGVKIGHGAVIGMGSIVTKDVPPYSIVGGNPAKLIRFRFEDELIDDLLAIQWWDWSDEKLSKYAEFFDDPEILVKKVKSRGVI</sequence>
<dbReference type="Pfam" id="PF00132">
    <property type="entry name" value="Hexapep"/>
    <property type="match status" value="1"/>
</dbReference>
<dbReference type="CDD" id="cd03349">
    <property type="entry name" value="LbH_XAT"/>
    <property type="match status" value="1"/>
</dbReference>
<dbReference type="InterPro" id="IPR001451">
    <property type="entry name" value="Hexapep"/>
</dbReference>
<dbReference type="PANTHER" id="PTHR43300">
    <property type="entry name" value="ACETYLTRANSFERASE"/>
    <property type="match status" value="1"/>
</dbReference>
<dbReference type="AlphaFoldDB" id="A0A1E5IW60"/>
<keyword evidence="3" id="KW-0677">Repeat</keyword>
<dbReference type="GO" id="GO:0016746">
    <property type="term" value="F:acyltransferase activity"/>
    <property type="evidence" value="ECO:0007669"/>
    <property type="project" value="UniProtKB-KW"/>
</dbReference>
<dbReference type="Gene3D" id="2.160.10.10">
    <property type="entry name" value="Hexapeptide repeat proteins"/>
    <property type="match status" value="1"/>
</dbReference>
<dbReference type="InterPro" id="IPR050179">
    <property type="entry name" value="Trans_hexapeptide_repeat"/>
</dbReference>
<organism evidence="5 6">
    <name type="scientific">Shewanella colwelliana</name>
    <name type="common">Alteromonas colwelliana</name>
    <dbReference type="NCBI Taxonomy" id="23"/>
    <lineage>
        <taxon>Bacteria</taxon>
        <taxon>Pseudomonadati</taxon>
        <taxon>Pseudomonadota</taxon>
        <taxon>Gammaproteobacteria</taxon>
        <taxon>Alteromonadales</taxon>
        <taxon>Shewanellaceae</taxon>
        <taxon>Shewanella</taxon>
    </lineage>
</organism>
<comment type="similarity">
    <text evidence="1">Belongs to the transferase hexapeptide repeat family.</text>
</comment>
<evidence type="ECO:0000256" key="2">
    <source>
        <dbReference type="ARBA" id="ARBA00022679"/>
    </source>
</evidence>
<evidence type="ECO:0000256" key="3">
    <source>
        <dbReference type="ARBA" id="ARBA00022737"/>
    </source>
</evidence>
<keyword evidence="4" id="KW-0012">Acyltransferase</keyword>
<dbReference type="PANTHER" id="PTHR43300:SF11">
    <property type="entry name" value="ACETYLTRANSFERASE RV3034C-RELATED"/>
    <property type="match status" value="1"/>
</dbReference>
<dbReference type="SUPFAM" id="SSF51161">
    <property type="entry name" value="Trimeric LpxA-like enzymes"/>
    <property type="match status" value="1"/>
</dbReference>
<accession>A0A1E5IW60</accession>
<evidence type="ECO:0000313" key="6">
    <source>
        <dbReference type="Proteomes" id="UP000095230"/>
    </source>
</evidence>
<name>A0A1E5IW60_SHECO</name>
<dbReference type="InterPro" id="IPR018357">
    <property type="entry name" value="Hexapep_transf_CS"/>
</dbReference>
<protein>
    <submittedName>
        <fullName evidence="5">Acetyltransferase</fullName>
    </submittedName>
</protein>